<protein>
    <submittedName>
        <fullName evidence="2">Uncharacterized protein</fullName>
    </submittedName>
</protein>
<dbReference type="EMBL" id="ML987197">
    <property type="protein sequence ID" value="KAF2247229.1"/>
    <property type="molecule type" value="Genomic_DNA"/>
</dbReference>
<dbReference type="RefSeq" id="XP_033682233.1">
    <property type="nucleotide sequence ID" value="XM_033829298.1"/>
</dbReference>
<feature type="compositionally biased region" description="Basic and acidic residues" evidence="1">
    <location>
        <begin position="148"/>
        <end position="158"/>
    </location>
</feature>
<proteinExistence type="predicted"/>
<evidence type="ECO:0000256" key="1">
    <source>
        <dbReference type="SAM" id="MobiDB-lite"/>
    </source>
</evidence>
<feature type="region of interest" description="Disordered" evidence="1">
    <location>
        <begin position="39"/>
        <end position="192"/>
    </location>
</feature>
<accession>A0A6A6IAF5</accession>
<feature type="compositionally biased region" description="Basic and acidic residues" evidence="1">
    <location>
        <begin position="206"/>
        <end position="242"/>
    </location>
</feature>
<dbReference type="Proteomes" id="UP000800094">
    <property type="component" value="Unassembled WGS sequence"/>
</dbReference>
<reference evidence="2" key="1">
    <citation type="journal article" date="2020" name="Stud. Mycol.">
        <title>101 Dothideomycetes genomes: a test case for predicting lifestyles and emergence of pathogens.</title>
        <authorList>
            <person name="Haridas S."/>
            <person name="Albert R."/>
            <person name="Binder M."/>
            <person name="Bloem J."/>
            <person name="Labutti K."/>
            <person name="Salamov A."/>
            <person name="Andreopoulos B."/>
            <person name="Baker S."/>
            <person name="Barry K."/>
            <person name="Bills G."/>
            <person name="Bluhm B."/>
            <person name="Cannon C."/>
            <person name="Castanera R."/>
            <person name="Culley D."/>
            <person name="Daum C."/>
            <person name="Ezra D."/>
            <person name="Gonzalez J."/>
            <person name="Henrissat B."/>
            <person name="Kuo A."/>
            <person name="Liang C."/>
            <person name="Lipzen A."/>
            <person name="Lutzoni F."/>
            <person name="Magnuson J."/>
            <person name="Mondo S."/>
            <person name="Nolan M."/>
            <person name="Ohm R."/>
            <person name="Pangilinan J."/>
            <person name="Park H.-J."/>
            <person name="Ramirez L."/>
            <person name="Alfaro M."/>
            <person name="Sun H."/>
            <person name="Tritt A."/>
            <person name="Yoshinaga Y."/>
            <person name="Zwiers L.-H."/>
            <person name="Turgeon B."/>
            <person name="Goodwin S."/>
            <person name="Spatafora J."/>
            <person name="Crous P."/>
            <person name="Grigoriev I."/>
        </authorList>
    </citation>
    <scope>NUCLEOTIDE SEQUENCE</scope>
    <source>
        <strain evidence="2">CBS 122368</strain>
    </source>
</reference>
<feature type="region of interest" description="Disordered" evidence="1">
    <location>
        <begin position="206"/>
        <end position="257"/>
    </location>
</feature>
<dbReference type="GeneID" id="54582628"/>
<evidence type="ECO:0000313" key="3">
    <source>
        <dbReference type="Proteomes" id="UP000800094"/>
    </source>
</evidence>
<evidence type="ECO:0000313" key="2">
    <source>
        <dbReference type="EMBL" id="KAF2247229.1"/>
    </source>
</evidence>
<organism evidence="2 3">
    <name type="scientific">Trematosphaeria pertusa</name>
    <dbReference type="NCBI Taxonomy" id="390896"/>
    <lineage>
        <taxon>Eukaryota</taxon>
        <taxon>Fungi</taxon>
        <taxon>Dikarya</taxon>
        <taxon>Ascomycota</taxon>
        <taxon>Pezizomycotina</taxon>
        <taxon>Dothideomycetes</taxon>
        <taxon>Pleosporomycetidae</taxon>
        <taxon>Pleosporales</taxon>
        <taxon>Massarineae</taxon>
        <taxon>Trematosphaeriaceae</taxon>
        <taxon>Trematosphaeria</taxon>
    </lineage>
</organism>
<feature type="compositionally biased region" description="Basic and acidic residues" evidence="1">
    <location>
        <begin position="88"/>
        <end position="99"/>
    </location>
</feature>
<gene>
    <name evidence="2" type="ORF">BU26DRAFT_520471</name>
</gene>
<dbReference type="AlphaFoldDB" id="A0A6A6IAF5"/>
<keyword evidence="3" id="KW-1185">Reference proteome</keyword>
<name>A0A6A6IAF5_9PLEO</name>
<sequence>MPSSGNHYERAFVVIPRCEEGGDSAIEEFDGHVAEYDEDYSRRYIPRPSPHPLPGRRGRFSRGGNMDDYYDEDSNRRYTRRSSPPPSARREGRFGRGEDVGDYYGEDSSGRYTRRPSSPHRPFVGFSGAGDSDNYRHERLPRTSRTVSYDKELDDYHHIRPPRHSRTYPHEPQPQRYDAPSAEPSRSYASHYPEFYNPRVGMHPVVVREGHHDPAEAERGRRRCEAEAQWREEPRQRHEATNRVEQWLAQTEEEGRR</sequence>